<dbReference type="InterPro" id="IPR001096">
    <property type="entry name" value="Peptidase_C13"/>
</dbReference>
<dbReference type="GO" id="GO:0005773">
    <property type="term" value="C:vacuole"/>
    <property type="evidence" value="ECO:0007669"/>
    <property type="project" value="GOC"/>
</dbReference>
<keyword evidence="4" id="KW-1185">Reference proteome</keyword>
<sequence>MQGYLVILSFLGSFALGLEDNARKHWAVLVAGSDGWSNYRHQADVCHACQLLKKNGISTDHIITMMYDDIANNKKNPFPGKIFNEYEHQDVYAGVKIDYRGEVILLHVPQHSIAVFTMTASNPTESSWAALCADPEIDTCLGDEFTHQWMTDTEKLSKFVKDSVDEVVEEVISQAEPNGKSSAVHKRLECFREVYEQYKHKCFSIQQVPELSDELDKFDQLCEQGYDANVMVQAIFATCD</sequence>
<proteinExistence type="inferred from homology"/>
<dbReference type="PANTHER" id="PTHR12000:SF42">
    <property type="entry name" value="LEGUMAIN"/>
    <property type="match status" value="1"/>
</dbReference>
<dbReference type="PANTHER" id="PTHR12000">
    <property type="entry name" value="HEMOGLOBINASE FAMILY MEMBER"/>
    <property type="match status" value="1"/>
</dbReference>
<protein>
    <submittedName>
        <fullName evidence="3">Legumain</fullName>
    </submittedName>
</protein>
<reference evidence="3 4" key="1">
    <citation type="submission" date="2019-04" db="EMBL/GenBank/DDBJ databases">
        <title>Annotation for the trematode Fasciola gigantica.</title>
        <authorList>
            <person name="Choi Y.-J."/>
        </authorList>
    </citation>
    <scope>NUCLEOTIDE SEQUENCE [LARGE SCALE GENOMIC DNA]</scope>
    <source>
        <strain evidence="3">Uganda_cow_1</strain>
    </source>
</reference>
<keyword evidence="2" id="KW-0732">Signal</keyword>
<evidence type="ECO:0000256" key="1">
    <source>
        <dbReference type="ARBA" id="ARBA00009941"/>
    </source>
</evidence>
<dbReference type="EMBL" id="SUNJ01003995">
    <property type="protein sequence ID" value="TPP64809.1"/>
    <property type="molecule type" value="Genomic_DNA"/>
</dbReference>
<dbReference type="Proteomes" id="UP000316759">
    <property type="component" value="Unassembled WGS sequence"/>
</dbReference>
<dbReference type="InterPro" id="IPR048501">
    <property type="entry name" value="Legum_prodom"/>
</dbReference>
<gene>
    <name evidence="3" type="ORF">FGIG_01940</name>
</gene>
<evidence type="ECO:0000313" key="3">
    <source>
        <dbReference type="EMBL" id="TPP64809.1"/>
    </source>
</evidence>
<dbReference type="Pfam" id="PF01650">
    <property type="entry name" value="Peptidase_C13"/>
    <property type="match status" value="2"/>
</dbReference>
<dbReference type="OrthoDB" id="9973749at2759"/>
<dbReference type="Gene3D" id="3.40.50.1460">
    <property type="match status" value="2"/>
</dbReference>
<dbReference type="PRINTS" id="PR00776">
    <property type="entry name" value="HEMOGLOBNASE"/>
</dbReference>
<feature type="signal peptide" evidence="2">
    <location>
        <begin position="1"/>
        <end position="17"/>
    </location>
</feature>
<comment type="caution">
    <text evidence="3">The sequence shown here is derived from an EMBL/GenBank/DDBJ whole genome shotgun (WGS) entry which is preliminary data.</text>
</comment>
<dbReference type="GO" id="GO:0006624">
    <property type="term" value="P:vacuolar protein processing"/>
    <property type="evidence" value="ECO:0007669"/>
    <property type="project" value="TreeGrafter"/>
</dbReference>
<dbReference type="CDD" id="cd21115">
    <property type="entry name" value="legumain_C"/>
    <property type="match status" value="1"/>
</dbReference>
<evidence type="ECO:0000256" key="2">
    <source>
        <dbReference type="SAM" id="SignalP"/>
    </source>
</evidence>
<dbReference type="GO" id="GO:0051603">
    <property type="term" value="P:proteolysis involved in protein catabolic process"/>
    <property type="evidence" value="ECO:0007669"/>
    <property type="project" value="TreeGrafter"/>
</dbReference>
<dbReference type="AlphaFoldDB" id="A0A504YW24"/>
<comment type="similarity">
    <text evidence="1">Belongs to the peptidase C13 family.</text>
</comment>
<dbReference type="STRING" id="46835.A0A504YW24"/>
<feature type="chain" id="PRO_5021210656" evidence="2">
    <location>
        <begin position="18"/>
        <end position="240"/>
    </location>
</feature>
<name>A0A504YW24_FASGI</name>
<accession>A0A504YW24</accession>
<organism evidence="3 4">
    <name type="scientific">Fasciola gigantica</name>
    <name type="common">Giant liver fluke</name>
    <dbReference type="NCBI Taxonomy" id="46835"/>
    <lineage>
        <taxon>Eukaryota</taxon>
        <taxon>Metazoa</taxon>
        <taxon>Spiralia</taxon>
        <taxon>Lophotrochozoa</taxon>
        <taxon>Platyhelminthes</taxon>
        <taxon>Trematoda</taxon>
        <taxon>Digenea</taxon>
        <taxon>Plagiorchiida</taxon>
        <taxon>Echinostomata</taxon>
        <taxon>Echinostomatoidea</taxon>
        <taxon>Fasciolidae</taxon>
        <taxon>Fasciola</taxon>
    </lineage>
</organism>
<dbReference type="GO" id="GO:0004197">
    <property type="term" value="F:cysteine-type endopeptidase activity"/>
    <property type="evidence" value="ECO:0007669"/>
    <property type="project" value="TreeGrafter"/>
</dbReference>
<evidence type="ECO:0000313" key="4">
    <source>
        <dbReference type="Proteomes" id="UP000316759"/>
    </source>
</evidence>